<accession>A0A3M7SEC2</accession>
<sequence>MSENQILDIHQKKIEAHANFTKSSRRDKLGFVCSEDKERKKNVNFKCSDVPINLKIFQDPILHKNKPNTKNTLEKHISSSNYLKRIQSVLRQVFNKQFYQGHKNILSLNLSFRITIRIIHILIRQIMISHIQSIKLIIKTKFLTQIKIIIVKFNQSPNSNDDIRQKILRDN</sequence>
<dbReference type="EMBL" id="REGN01001523">
    <property type="protein sequence ID" value="RNA34122.1"/>
    <property type="molecule type" value="Genomic_DNA"/>
</dbReference>
<organism evidence="1 2">
    <name type="scientific">Brachionus plicatilis</name>
    <name type="common">Marine rotifer</name>
    <name type="synonym">Brachionus muelleri</name>
    <dbReference type="NCBI Taxonomy" id="10195"/>
    <lineage>
        <taxon>Eukaryota</taxon>
        <taxon>Metazoa</taxon>
        <taxon>Spiralia</taxon>
        <taxon>Gnathifera</taxon>
        <taxon>Rotifera</taxon>
        <taxon>Eurotatoria</taxon>
        <taxon>Monogononta</taxon>
        <taxon>Pseudotrocha</taxon>
        <taxon>Ploima</taxon>
        <taxon>Brachionidae</taxon>
        <taxon>Brachionus</taxon>
    </lineage>
</organism>
<reference evidence="1 2" key="1">
    <citation type="journal article" date="2018" name="Sci. Rep.">
        <title>Genomic signatures of local adaptation to the degree of environmental predictability in rotifers.</title>
        <authorList>
            <person name="Franch-Gras L."/>
            <person name="Hahn C."/>
            <person name="Garcia-Roger E.M."/>
            <person name="Carmona M.J."/>
            <person name="Serra M."/>
            <person name="Gomez A."/>
        </authorList>
    </citation>
    <scope>NUCLEOTIDE SEQUENCE [LARGE SCALE GENOMIC DNA]</scope>
    <source>
        <strain evidence="1">HYR1</strain>
    </source>
</reference>
<proteinExistence type="predicted"/>
<evidence type="ECO:0000313" key="2">
    <source>
        <dbReference type="Proteomes" id="UP000276133"/>
    </source>
</evidence>
<gene>
    <name evidence="1" type="ORF">BpHYR1_025065</name>
</gene>
<protein>
    <submittedName>
        <fullName evidence="1">Uncharacterized protein</fullName>
    </submittedName>
</protein>
<keyword evidence="2" id="KW-1185">Reference proteome</keyword>
<comment type="caution">
    <text evidence="1">The sequence shown here is derived from an EMBL/GenBank/DDBJ whole genome shotgun (WGS) entry which is preliminary data.</text>
</comment>
<dbReference type="Proteomes" id="UP000276133">
    <property type="component" value="Unassembled WGS sequence"/>
</dbReference>
<dbReference type="AlphaFoldDB" id="A0A3M7SEC2"/>
<name>A0A3M7SEC2_BRAPC</name>
<evidence type="ECO:0000313" key="1">
    <source>
        <dbReference type="EMBL" id="RNA34122.1"/>
    </source>
</evidence>